<dbReference type="STRING" id="379097.SE23_03985"/>
<dbReference type="RefSeq" id="WP_038187199.1">
    <property type="nucleotide sequence ID" value="NZ_JRWP01000003.1"/>
</dbReference>
<dbReference type="Proteomes" id="UP000030451">
    <property type="component" value="Unassembled WGS sequence"/>
</dbReference>
<proteinExistence type="predicted"/>
<dbReference type="EMBL" id="JRWP01000003">
    <property type="protein sequence ID" value="KGY10498.1"/>
    <property type="molecule type" value="Genomic_DNA"/>
</dbReference>
<sequence length="170" mass="18945">MKVSGIEIAKTKNNWLSEQIDVQYPTKESLAGRSLYLSTAAQSSIVPLDAAVSADIGLTSDDLFLVDFHRLTVMFALLQSKRWEQQSEQELIVEFLTQIIYSDPCTLYLAFKEGEPVGAAILTQVDNQLLVSDVVLTQNQTLANKHAFSLLLVNKLNVNSSEYSDVYLEI</sequence>
<organism evidence="1 2">
    <name type="scientific">Photobacterium sp. (strain ATCC 43367)</name>
    <dbReference type="NCBI Taxonomy" id="379097"/>
    <lineage>
        <taxon>Bacteria</taxon>
        <taxon>Pseudomonadati</taxon>
        <taxon>Pseudomonadota</taxon>
        <taxon>Gammaproteobacteria</taxon>
        <taxon>Vibrionales</taxon>
        <taxon>Vibrionaceae</taxon>
        <taxon>Vibrio</taxon>
        <taxon>Vibrio oreintalis group</taxon>
    </lineage>
</organism>
<reference evidence="1 2" key="1">
    <citation type="submission" date="2014-10" db="EMBL/GenBank/DDBJ databases">
        <title>Genome sequencing of Vibrio sinaloensis T08.</title>
        <authorList>
            <person name="Chan K.-G."/>
            <person name="Mohamad N.I."/>
        </authorList>
    </citation>
    <scope>NUCLEOTIDE SEQUENCE [LARGE SCALE GENOMIC DNA]</scope>
    <source>
        <strain evidence="1 2">T08</strain>
    </source>
</reference>
<comment type="caution">
    <text evidence="1">The sequence shown here is derived from an EMBL/GenBank/DDBJ whole genome shotgun (WGS) entry which is preliminary data.</text>
</comment>
<evidence type="ECO:0000313" key="2">
    <source>
        <dbReference type="Proteomes" id="UP000030451"/>
    </source>
</evidence>
<dbReference type="AlphaFoldDB" id="A0A0A5JRE5"/>
<protein>
    <submittedName>
        <fullName evidence="1">Flavodoxin</fullName>
    </submittedName>
</protein>
<name>A0A0A5JRE5_PHOS4</name>
<dbReference type="OrthoDB" id="5906376at2"/>
<accession>A0A0A5JRE5</accession>
<evidence type="ECO:0000313" key="1">
    <source>
        <dbReference type="EMBL" id="KGY10498.1"/>
    </source>
</evidence>
<gene>
    <name evidence="1" type="ORF">NM06_01425</name>
</gene>